<organism evidence="2">
    <name type="scientific">virus sp. ctML55</name>
    <dbReference type="NCBI Taxonomy" id="2827627"/>
    <lineage>
        <taxon>Viruses</taxon>
    </lineage>
</organism>
<name>A0A8S5RHZ2_9VIRU</name>
<accession>A0A8S5RHZ2</accession>
<evidence type="ECO:0000256" key="1">
    <source>
        <dbReference type="SAM" id="Phobius"/>
    </source>
</evidence>
<keyword evidence="1" id="KW-0472">Membrane</keyword>
<proteinExistence type="predicted"/>
<keyword evidence="1" id="KW-0812">Transmembrane</keyword>
<keyword evidence="1" id="KW-1133">Transmembrane helix</keyword>
<evidence type="ECO:0000313" key="2">
    <source>
        <dbReference type="EMBL" id="DAE30738.1"/>
    </source>
</evidence>
<feature type="transmembrane region" description="Helical" evidence="1">
    <location>
        <begin position="35"/>
        <end position="51"/>
    </location>
</feature>
<sequence>MSPSPHSPLFIQRIIHIQTKYINGLFHIPFPNPPIPPFIIAIQGSIWLVLFS</sequence>
<reference evidence="2" key="1">
    <citation type="journal article" date="2021" name="Proc. Natl. Acad. Sci. U.S.A.">
        <title>A Catalog of Tens of Thousands of Viruses from Human Metagenomes Reveals Hidden Associations with Chronic Diseases.</title>
        <authorList>
            <person name="Tisza M.J."/>
            <person name="Buck C.B."/>
        </authorList>
    </citation>
    <scope>NUCLEOTIDE SEQUENCE</scope>
    <source>
        <strain evidence="2">CtML55</strain>
    </source>
</reference>
<protein>
    <submittedName>
        <fullName evidence="2">Uncharacterized protein</fullName>
    </submittedName>
</protein>
<dbReference type="EMBL" id="BK059105">
    <property type="protein sequence ID" value="DAE30738.1"/>
    <property type="molecule type" value="Genomic_DNA"/>
</dbReference>